<dbReference type="Pfam" id="PF02541">
    <property type="entry name" value="Ppx-GppA"/>
    <property type="match status" value="1"/>
</dbReference>
<accession>A0A6V8MIX0</accession>
<dbReference type="RefSeq" id="WP_183354758.1">
    <property type="nucleotide sequence ID" value="NZ_BLXX01000006.1"/>
</dbReference>
<feature type="domain" description="Ppx/GppA phosphatase N-terminal" evidence="1">
    <location>
        <begin position="25"/>
        <end position="299"/>
    </location>
</feature>
<evidence type="ECO:0000313" key="2">
    <source>
        <dbReference type="EMBL" id="GFO59931.1"/>
    </source>
</evidence>
<dbReference type="PANTHER" id="PTHR30005">
    <property type="entry name" value="EXOPOLYPHOSPHATASE"/>
    <property type="match status" value="1"/>
</dbReference>
<dbReference type="EMBL" id="BLXX01000006">
    <property type="protein sequence ID" value="GFO59931.1"/>
    <property type="molecule type" value="Genomic_DNA"/>
</dbReference>
<keyword evidence="3" id="KW-1185">Reference proteome</keyword>
<dbReference type="Gene3D" id="3.30.420.150">
    <property type="entry name" value="Exopolyphosphatase. Domain 2"/>
    <property type="match status" value="1"/>
</dbReference>
<dbReference type="GO" id="GO:0016462">
    <property type="term" value="F:pyrophosphatase activity"/>
    <property type="evidence" value="ECO:0007669"/>
    <property type="project" value="TreeGrafter"/>
</dbReference>
<name>A0A6V8MIX0_9BACT</name>
<dbReference type="InterPro" id="IPR050273">
    <property type="entry name" value="GppA/Ppx_hydrolase"/>
</dbReference>
<dbReference type="CDD" id="cd24054">
    <property type="entry name" value="ASKHA_NBD_AaPPX-GppA_MtPPX2-like"/>
    <property type="match status" value="1"/>
</dbReference>
<dbReference type="Proteomes" id="UP000556026">
    <property type="component" value="Unassembled WGS sequence"/>
</dbReference>
<dbReference type="Gene3D" id="3.30.420.40">
    <property type="match status" value="1"/>
</dbReference>
<proteinExistence type="predicted"/>
<dbReference type="PANTHER" id="PTHR30005:SF0">
    <property type="entry name" value="RETROGRADE REGULATION PROTEIN 2"/>
    <property type="match status" value="1"/>
</dbReference>
<organism evidence="2 3">
    <name type="scientific">Geomonas silvestris</name>
    <dbReference type="NCBI Taxonomy" id="2740184"/>
    <lineage>
        <taxon>Bacteria</taxon>
        <taxon>Pseudomonadati</taxon>
        <taxon>Thermodesulfobacteriota</taxon>
        <taxon>Desulfuromonadia</taxon>
        <taxon>Geobacterales</taxon>
        <taxon>Geobacteraceae</taxon>
        <taxon>Geomonas</taxon>
    </lineage>
</organism>
<dbReference type="SUPFAM" id="SSF53067">
    <property type="entry name" value="Actin-like ATPase domain"/>
    <property type="match status" value="2"/>
</dbReference>
<protein>
    <submittedName>
        <fullName evidence="2">Exopolyphosphatase</fullName>
    </submittedName>
</protein>
<dbReference type="InterPro" id="IPR043129">
    <property type="entry name" value="ATPase_NBD"/>
</dbReference>
<reference evidence="3" key="1">
    <citation type="submission" date="2020-06" db="EMBL/GenBank/DDBJ databases">
        <title>Draft genomic sequence of Geomonas sp. Red330.</title>
        <authorList>
            <person name="Itoh H."/>
            <person name="Zhenxing X."/>
            <person name="Ushijima N."/>
            <person name="Masuda Y."/>
            <person name="Shiratori Y."/>
            <person name="Senoo K."/>
        </authorList>
    </citation>
    <scope>NUCLEOTIDE SEQUENCE [LARGE SCALE GENOMIC DNA]</scope>
    <source>
        <strain evidence="3">Red330</strain>
    </source>
</reference>
<evidence type="ECO:0000259" key="1">
    <source>
        <dbReference type="Pfam" id="PF02541"/>
    </source>
</evidence>
<dbReference type="InterPro" id="IPR003695">
    <property type="entry name" value="Ppx_GppA_N"/>
</dbReference>
<evidence type="ECO:0000313" key="3">
    <source>
        <dbReference type="Proteomes" id="UP000556026"/>
    </source>
</evidence>
<dbReference type="AlphaFoldDB" id="A0A6V8MIX0"/>
<gene>
    <name evidence="2" type="primary">gppA-1</name>
    <name evidence="2" type="ORF">GMST_22560</name>
</gene>
<comment type="caution">
    <text evidence="2">The sequence shown here is derived from an EMBL/GenBank/DDBJ whole genome shotgun (WGS) entry which is preliminary data.</text>
</comment>
<sequence>MNQPVAAIDLGTNTARLLIATLEPFQQILLQRTITRLGGGFSRERGLSSEAMQRSLAALAGFAEEIQRHQVVRLRAVATSAVRDAVNGAEFCARVKELTGIELEVIDGHLEALFTLAGVSSVLDHKERDLAVFDIGGGSTEYTLSRRSEPLFSRSLPLGVVRLTEGKGDVDQMQDKIARELFRLKRDLEGAGLEDDFAQSTLVGTAGTATTLAAIQLKMTDYDYRKVNNCVVSQAQVQEIFELLLPMTPAQRLEVVGLEPGREDLIIAGTLVVLETMRIFGFDSLTVSDSGLLEGLLLEG</sequence>